<organism evidence="3 4">
    <name type="scientific">Nocardioides aurantiacus</name>
    <dbReference type="NCBI Taxonomy" id="86796"/>
    <lineage>
        <taxon>Bacteria</taxon>
        <taxon>Bacillati</taxon>
        <taxon>Actinomycetota</taxon>
        <taxon>Actinomycetes</taxon>
        <taxon>Propionibacteriales</taxon>
        <taxon>Nocardioidaceae</taxon>
        <taxon>Nocardioides</taxon>
    </lineage>
</organism>
<dbReference type="GO" id="GO:0019693">
    <property type="term" value="P:ribose phosphate metabolic process"/>
    <property type="evidence" value="ECO:0007669"/>
    <property type="project" value="TreeGrafter"/>
</dbReference>
<dbReference type="PANTHER" id="PTHR11839">
    <property type="entry name" value="UDP/ADP-SUGAR PYROPHOSPHATASE"/>
    <property type="match status" value="1"/>
</dbReference>
<feature type="domain" description="Nudix hydrolase" evidence="2">
    <location>
        <begin position="57"/>
        <end position="190"/>
    </location>
</feature>
<dbReference type="PROSITE" id="PS51462">
    <property type="entry name" value="NUDIX"/>
    <property type="match status" value="1"/>
</dbReference>
<dbReference type="InterPro" id="IPR015797">
    <property type="entry name" value="NUDIX_hydrolase-like_dom_sf"/>
</dbReference>
<dbReference type="GO" id="GO:0016787">
    <property type="term" value="F:hydrolase activity"/>
    <property type="evidence" value="ECO:0007669"/>
    <property type="project" value="UniProtKB-KW"/>
</dbReference>
<evidence type="ECO:0000313" key="4">
    <source>
        <dbReference type="Proteomes" id="UP000281738"/>
    </source>
</evidence>
<evidence type="ECO:0000256" key="1">
    <source>
        <dbReference type="ARBA" id="ARBA00022801"/>
    </source>
</evidence>
<dbReference type="Pfam" id="PF00293">
    <property type="entry name" value="NUDIX"/>
    <property type="match status" value="1"/>
</dbReference>
<name>A0A3N2CUT7_9ACTN</name>
<keyword evidence="4" id="KW-1185">Reference proteome</keyword>
<dbReference type="GO" id="GO:0005829">
    <property type="term" value="C:cytosol"/>
    <property type="evidence" value="ECO:0007669"/>
    <property type="project" value="TreeGrafter"/>
</dbReference>
<proteinExistence type="predicted"/>
<dbReference type="EMBL" id="RKHO01000001">
    <property type="protein sequence ID" value="ROR91178.1"/>
    <property type="molecule type" value="Genomic_DNA"/>
</dbReference>
<sequence length="203" mass="22550">MQPDAPEVAADALADRSGSWPVVGSEQAWQSDWIVALREDRVHRPDHVDDAHTRVVLEHPGAVVVLAVDDRERVACLRQYRHAGPGWFVELPAGVLDSDEPPLETAQRELREEVELAATDWRPLATLRPSVGISAETQHVFLARGLSHADRGDFELHAEEADMEVFWAPVEDMVEAVLDGRLTTSALVTAVLAYDALRRRDRA</sequence>
<dbReference type="Gene3D" id="3.90.79.10">
    <property type="entry name" value="Nucleoside Triphosphate Pyrophosphohydrolase"/>
    <property type="match status" value="1"/>
</dbReference>
<keyword evidence="1" id="KW-0378">Hydrolase</keyword>
<comment type="caution">
    <text evidence="3">The sequence shown here is derived from an EMBL/GenBank/DDBJ whole genome shotgun (WGS) entry which is preliminary data.</text>
</comment>
<dbReference type="PANTHER" id="PTHR11839:SF31">
    <property type="entry name" value="ADP-RIBOSE PYROPHOSPHATASE"/>
    <property type="match status" value="1"/>
</dbReference>
<gene>
    <name evidence="3" type="ORF">EDD33_2041</name>
</gene>
<dbReference type="Proteomes" id="UP000281738">
    <property type="component" value="Unassembled WGS sequence"/>
</dbReference>
<reference evidence="3 4" key="1">
    <citation type="submission" date="2018-11" db="EMBL/GenBank/DDBJ databases">
        <title>Sequencing the genomes of 1000 actinobacteria strains.</title>
        <authorList>
            <person name="Klenk H.-P."/>
        </authorList>
    </citation>
    <scope>NUCLEOTIDE SEQUENCE [LARGE SCALE GENOMIC DNA]</scope>
    <source>
        <strain evidence="3 4">DSM 12652</strain>
    </source>
</reference>
<dbReference type="GO" id="GO:0006753">
    <property type="term" value="P:nucleoside phosphate metabolic process"/>
    <property type="evidence" value="ECO:0007669"/>
    <property type="project" value="TreeGrafter"/>
</dbReference>
<accession>A0A3N2CUT7</accession>
<dbReference type="InterPro" id="IPR000086">
    <property type="entry name" value="NUDIX_hydrolase_dom"/>
</dbReference>
<evidence type="ECO:0000259" key="2">
    <source>
        <dbReference type="PROSITE" id="PS51462"/>
    </source>
</evidence>
<evidence type="ECO:0000313" key="3">
    <source>
        <dbReference type="EMBL" id="ROR91178.1"/>
    </source>
</evidence>
<dbReference type="SUPFAM" id="SSF55811">
    <property type="entry name" value="Nudix"/>
    <property type="match status" value="1"/>
</dbReference>
<dbReference type="RefSeq" id="WP_246003452.1">
    <property type="nucleotide sequence ID" value="NZ_RKHO01000001.1"/>
</dbReference>
<protein>
    <submittedName>
        <fullName evidence="3">ADP-ribose pyrophosphatase</fullName>
    </submittedName>
</protein>
<dbReference type="AlphaFoldDB" id="A0A3N2CUT7"/>